<organism evidence="1 2">
    <name type="scientific">Luteipulveratus halotolerans</name>
    <dbReference type="NCBI Taxonomy" id="1631356"/>
    <lineage>
        <taxon>Bacteria</taxon>
        <taxon>Bacillati</taxon>
        <taxon>Actinomycetota</taxon>
        <taxon>Actinomycetes</taxon>
        <taxon>Micrococcales</taxon>
        <taxon>Dermacoccaceae</taxon>
        <taxon>Luteipulveratus</taxon>
    </lineage>
</organism>
<reference evidence="2" key="1">
    <citation type="submission" date="2015-03" db="EMBL/GenBank/DDBJ databases">
        <title>Luteipulveratus halotolerans sp. nov., a novel actinobacterium (Dermacoccaceae) from Sarawak, Malaysia.</title>
        <authorList>
            <person name="Juboi H."/>
            <person name="Basik A."/>
            <person name="Shamsul S.S."/>
            <person name="Arnold P."/>
            <person name="Schmitt E.K."/>
            <person name="Sanglier J.-J."/>
            <person name="Yeo T."/>
        </authorList>
    </citation>
    <scope>NUCLEOTIDE SEQUENCE [LARGE SCALE GENOMIC DNA]</scope>
    <source>
        <strain evidence="2">C296001</strain>
    </source>
</reference>
<dbReference type="AlphaFoldDB" id="A0A0L6CPH4"/>
<dbReference type="OrthoDB" id="5916883at2"/>
<comment type="caution">
    <text evidence="1">The sequence shown here is derived from an EMBL/GenBank/DDBJ whole genome shotgun (WGS) entry which is preliminary data.</text>
</comment>
<sequence>MTEPAQTIRAAEGRDVWAEHSHDVLVETARTYNGYITQHELAAEVQSRSGLRTRTPVRSWIDGVLAVVVERCHAASEPALTALVVSRDDGQVGEAYDAVLTARGDCPITDETERENHAAKARLECYGRWCDDVPADARPTWSPKAAAVRDAKRDKAPARRGAICPTCFTETSVTGVCGRCSVG</sequence>
<gene>
    <name evidence="1" type="ORF">VV01_20325</name>
</gene>
<evidence type="ECO:0000313" key="2">
    <source>
        <dbReference type="Proteomes" id="UP000037397"/>
    </source>
</evidence>
<dbReference type="STRING" id="1631356.VV01_20325"/>
<accession>A0A0L6CPH4</accession>
<dbReference type="Proteomes" id="UP000037397">
    <property type="component" value="Unassembled WGS sequence"/>
</dbReference>
<name>A0A0L6CPH4_9MICO</name>
<dbReference type="EMBL" id="LAIR01000002">
    <property type="protein sequence ID" value="KNX39632.1"/>
    <property type="molecule type" value="Genomic_DNA"/>
</dbReference>
<evidence type="ECO:0000313" key="1">
    <source>
        <dbReference type="EMBL" id="KNX39632.1"/>
    </source>
</evidence>
<proteinExistence type="predicted"/>
<keyword evidence="2" id="KW-1185">Reference proteome</keyword>
<protein>
    <submittedName>
        <fullName evidence="1">Uncharacterized protein</fullName>
    </submittedName>
</protein>